<sequence length="160" mass="18707">MEYNRAILDIFAIFNSSSVNYLIVGGTAVAYYGYSRKSTNNAGKATNKPDLDFWYNPSYENYFKLLNALEQLGKDVTEYREDPSPDPKNSFFRLEFDDYTLDLLPRIKAPLKFNASFAKKNISQYEDIEIPFISLEDLIQDKETFPRQKDINDIEHLRKF</sequence>
<accession>A0A7G5GX62</accession>
<evidence type="ECO:0000313" key="3">
    <source>
        <dbReference type="Proteomes" id="UP000515369"/>
    </source>
</evidence>
<name>A0A7G5GX62_9BACT</name>
<keyword evidence="1" id="KW-1133">Transmembrane helix</keyword>
<reference evidence="2 3" key="1">
    <citation type="submission" date="2020-07" db="EMBL/GenBank/DDBJ databases">
        <title>Spirosoma foliorum sp. nov., isolated from the leaves on the Nejang mountain Korea, Republic of.</title>
        <authorList>
            <person name="Ho H."/>
            <person name="Lee Y.-J."/>
            <person name="Nurcahyanto D.-A."/>
            <person name="Kim S.-G."/>
        </authorList>
    </citation>
    <scope>NUCLEOTIDE SEQUENCE [LARGE SCALE GENOMIC DNA]</scope>
    <source>
        <strain evidence="2 3">PL0136</strain>
    </source>
</reference>
<organism evidence="2 3">
    <name type="scientific">Spirosoma foliorum</name>
    <dbReference type="NCBI Taxonomy" id="2710596"/>
    <lineage>
        <taxon>Bacteria</taxon>
        <taxon>Pseudomonadati</taxon>
        <taxon>Bacteroidota</taxon>
        <taxon>Cytophagia</taxon>
        <taxon>Cytophagales</taxon>
        <taxon>Cytophagaceae</taxon>
        <taxon>Spirosoma</taxon>
    </lineage>
</organism>
<feature type="transmembrane region" description="Helical" evidence="1">
    <location>
        <begin position="6"/>
        <end position="34"/>
    </location>
</feature>
<dbReference type="RefSeq" id="WP_182460712.1">
    <property type="nucleotide sequence ID" value="NZ_CP059732.1"/>
</dbReference>
<dbReference type="KEGG" id="sfol:H3H32_00330"/>
<evidence type="ECO:0000313" key="2">
    <source>
        <dbReference type="EMBL" id="QMW03454.1"/>
    </source>
</evidence>
<dbReference type="Gene3D" id="3.30.460.40">
    <property type="match status" value="1"/>
</dbReference>
<keyword evidence="1" id="KW-0472">Membrane</keyword>
<evidence type="ECO:0008006" key="4">
    <source>
        <dbReference type="Google" id="ProtNLM"/>
    </source>
</evidence>
<gene>
    <name evidence="2" type="ORF">H3H32_00330</name>
</gene>
<dbReference type="SUPFAM" id="SSF81301">
    <property type="entry name" value="Nucleotidyltransferase"/>
    <property type="match status" value="1"/>
</dbReference>
<keyword evidence="1" id="KW-0812">Transmembrane</keyword>
<evidence type="ECO:0000256" key="1">
    <source>
        <dbReference type="SAM" id="Phobius"/>
    </source>
</evidence>
<dbReference type="AlphaFoldDB" id="A0A7G5GX62"/>
<proteinExistence type="predicted"/>
<dbReference type="EMBL" id="CP059732">
    <property type="protein sequence ID" value="QMW03454.1"/>
    <property type="molecule type" value="Genomic_DNA"/>
</dbReference>
<dbReference type="InterPro" id="IPR043519">
    <property type="entry name" value="NT_sf"/>
</dbReference>
<keyword evidence="3" id="KW-1185">Reference proteome</keyword>
<dbReference type="Proteomes" id="UP000515369">
    <property type="component" value="Chromosome"/>
</dbReference>
<protein>
    <recommendedName>
        <fullName evidence="4">Nucleotidyltransferase</fullName>
    </recommendedName>
</protein>